<dbReference type="GO" id="GO:0005524">
    <property type="term" value="F:ATP binding"/>
    <property type="evidence" value="ECO:0007669"/>
    <property type="project" value="InterPro"/>
</dbReference>
<evidence type="ECO:0000259" key="1">
    <source>
        <dbReference type="PROSITE" id="PS50990"/>
    </source>
</evidence>
<dbReference type="Proteomes" id="UP000037953">
    <property type="component" value="Unassembled WGS sequence"/>
</dbReference>
<comment type="caution">
    <text evidence="2">The sequence shown here is derived from an EMBL/GenBank/DDBJ whole genome shotgun (WGS) entry which is preliminary data.</text>
</comment>
<accession>A0A0N1KSL7</accession>
<dbReference type="PATRIC" id="fig|253.9.peg.3441"/>
<dbReference type="PROSITE" id="PS50990">
    <property type="entry name" value="PEPTIDASE_C39"/>
    <property type="match status" value="1"/>
</dbReference>
<dbReference type="InterPro" id="IPR005074">
    <property type="entry name" value="Peptidase_C39"/>
</dbReference>
<dbReference type="GO" id="GO:0006508">
    <property type="term" value="P:proteolysis"/>
    <property type="evidence" value="ECO:0007669"/>
    <property type="project" value="InterPro"/>
</dbReference>
<reference evidence="2 3" key="1">
    <citation type="journal article" date="2015" name="Genom Data">
        <title>Draft genome sequence of a multidrug-resistant Chryseobacterium indologenes isolate from Malaysia.</title>
        <authorList>
            <person name="Yu C.Y."/>
            <person name="Ang G.Y."/>
            <person name="Cheng H.J."/>
            <person name="Cheong Y.M."/>
            <person name="Yin W.F."/>
            <person name="Chan K.G."/>
        </authorList>
    </citation>
    <scope>NUCLEOTIDE SEQUENCE [LARGE SCALE GENOMIC DNA]</scope>
    <source>
        <strain evidence="2 3">CI_885</strain>
    </source>
</reference>
<name>A0A0N1KSL7_CHRID</name>
<feature type="domain" description="Peptidase C39" evidence="1">
    <location>
        <begin position="24"/>
        <end position="144"/>
    </location>
</feature>
<proteinExistence type="predicted"/>
<dbReference type="GO" id="GO:0008233">
    <property type="term" value="F:peptidase activity"/>
    <property type="evidence" value="ECO:0007669"/>
    <property type="project" value="InterPro"/>
</dbReference>
<evidence type="ECO:0000313" key="3">
    <source>
        <dbReference type="Proteomes" id="UP000037953"/>
    </source>
</evidence>
<organism evidence="2 3">
    <name type="scientific">Chryseobacterium indologenes</name>
    <name type="common">Flavobacterium indologenes</name>
    <dbReference type="NCBI Taxonomy" id="253"/>
    <lineage>
        <taxon>Bacteria</taxon>
        <taxon>Pseudomonadati</taxon>
        <taxon>Bacteroidota</taxon>
        <taxon>Flavobacteriia</taxon>
        <taxon>Flavobacteriales</taxon>
        <taxon>Weeksellaceae</taxon>
        <taxon>Chryseobacterium group</taxon>
        <taxon>Chryseobacterium</taxon>
    </lineage>
</organism>
<sequence>MLMFFFILSFKNIKEGQSFPFYKQTNENNCGPACLRMVFKYYGKTYTEKFLSEITHVNDKGTTMLELFDAAESLGFKPEGLEVDFQSLSKNVKLPCIAYWKSNHFVVVYKIEDSKVYVADPADSLRIYDKNEFCNLWEDPKNNGKKLGYILTINKNQ</sequence>
<dbReference type="EMBL" id="LJOD01000004">
    <property type="protein sequence ID" value="KPE51677.1"/>
    <property type="molecule type" value="Genomic_DNA"/>
</dbReference>
<dbReference type="Pfam" id="PF03412">
    <property type="entry name" value="Peptidase_C39"/>
    <property type="match status" value="1"/>
</dbReference>
<reference evidence="3" key="2">
    <citation type="submission" date="2015-09" db="EMBL/GenBank/DDBJ databases">
        <title>Draft genome sequence of a multidrug-resistant Chryseobacterium indologenes isolate from Malaysia.</title>
        <authorList>
            <person name="Yu C.Y."/>
            <person name="Ang G.Y."/>
            <person name="Chan K.-G."/>
        </authorList>
    </citation>
    <scope>NUCLEOTIDE SEQUENCE [LARGE SCALE GENOMIC DNA]</scope>
    <source>
        <strain evidence="3">CI_885</strain>
    </source>
</reference>
<dbReference type="AlphaFoldDB" id="A0A0N1KSL7"/>
<dbReference type="Gene3D" id="3.90.70.10">
    <property type="entry name" value="Cysteine proteinases"/>
    <property type="match status" value="1"/>
</dbReference>
<gene>
    <name evidence="2" type="ORF">AOB46_08475</name>
</gene>
<protein>
    <recommendedName>
        <fullName evidence="1">Peptidase C39 domain-containing protein</fullName>
    </recommendedName>
</protein>
<evidence type="ECO:0000313" key="2">
    <source>
        <dbReference type="EMBL" id="KPE51677.1"/>
    </source>
</evidence>
<dbReference type="GO" id="GO:0016020">
    <property type="term" value="C:membrane"/>
    <property type="evidence" value="ECO:0007669"/>
    <property type="project" value="InterPro"/>
</dbReference>